<evidence type="ECO:0000313" key="10">
    <source>
        <dbReference type="Proteomes" id="UP000176336"/>
    </source>
</evidence>
<dbReference type="Gene3D" id="3.40.50.10860">
    <property type="entry name" value="Leucine Dehydrogenase, chain A, domain 1"/>
    <property type="match status" value="1"/>
</dbReference>
<evidence type="ECO:0000256" key="1">
    <source>
        <dbReference type="ARBA" id="ARBA00006382"/>
    </source>
</evidence>
<comment type="similarity">
    <text evidence="1 3 7">Belongs to the Glu/Leu/Phe/Val dehydrogenases family.</text>
</comment>
<dbReference type="GO" id="GO:0006538">
    <property type="term" value="P:L-glutamate catabolic process"/>
    <property type="evidence" value="ECO:0007669"/>
    <property type="project" value="TreeGrafter"/>
</dbReference>
<dbReference type="Proteomes" id="UP000176336">
    <property type="component" value="Unassembled WGS sequence"/>
</dbReference>
<organism evidence="9 10">
    <name type="scientific">Candidatus Daviesbacteria bacterium RIFCSPHIGHO2_01_FULL_41_23</name>
    <dbReference type="NCBI Taxonomy" id="1797764"/>
    <lineage>
        <taxon>Bacteria</taxon>
        <taxon>Candidatus Daviesiibacteriota</taxon>
    </lineage>
</organism>
<evidence type="ECO:0000256" key="3">
    <source>
        <dbReference type="PIRNR" id="PIRNR000185"/>
    </source>
</evidence>
<dbReference type="EMBL" id="MFCR01000008">
    <property type="protein sequence ID" value="OGE18900.1"/>
    <property type="molecule type" value="Genomic_DNA"/>
</dbReference>
<evidence type="ECO:0000256" key="4">
    <source>
        <dbReference type="PIRSR" id="PIRSR000185-1"/>
    </source>
</evidence>
<dbReference type="PANTHER" id="PTHR11606">
    <property type="entry name" value="GLUTAMATE DEHYDROGENASE"/>
    <property type="match status" value="1"/>
</dbReference>
<evidence type="ECO:0000256" key="6">
    <source>
        <dbReference type="PIRSR" id="PIRSR000185-3"/>
    </source>
</evidence>
<dbReference type="InterPro" id="IPR014362">
    <property type="entry name" value="Glu_DH"/>
</dbReference>
<dbReference type="SUPFAM" id="SSF53223">
    <property type="entry name" value="Aminoacid dehydrogenase-like, N-terminal domain"/>
    <property type="match status" value="1"/>
</dbReference>
<keyword evidence="5" id="KW-0547">Nucleotide-binding</keyword>
<dbReference type="InterPro" id="IPR036291">
    <property type="entry name" value="NAD(P)-bd_dom_sf"/>
</dbReference>
<feature type="binding site" evidence="5">
    <location>
        <position position="187"/>
    </location>
    <ligand>
        <name>NAD(+)</name>
        <dbReference type="ChEBI" id="CHEBI:57540"/>
    </ligand>
</feature>
<dbReference type="Pfam" id="PF00208">
    <property type="entry name" value="ELFV_dehydrog"/>
    <property type="match status" value="1"/>
</dbReference>
<proteinExistence type="inferred from homology"/>
<dbReference type="InterPro" id="IPR033524">
    <property type="entry name" value="Glu/Leu/Phe/Val_DH_AS"/>
</dbReference>
<feature type="binding site" evidence="5">
    <location>
        <position position="91"/>
    </location>
    <ligand>
        <name>substrate</name>
    </ligand>
</feature>
<feature type="domain" description="Glutamate/phenylalanine/leucine/valine/L-tryptophan dehydrogenase C-terminal" evidence="8">
    <location>
        <begin position="180"/>
        <end position="413"/>
    </location>
</feature>
<dbReference type="AlphaFoldDB" id="A0A1F5IRF0"/>
<evidence type="ECO:0000256" key="2">
    <source>
        <dbReference type="ARBA" id="ARBA00023002"/>
    </source>
</evidence>
<protein>
    <recommendedName>
        <fullName evidence="3">Glutamate dehydrogenase</fullName>
    </recommendedName>
</protein>
<dbReference type="InterPro" id="IPR033922">
    <property type="entry name" value="NAD_bind_Glu_DH"/>
</dbReference>
<name>A0A1F5IRF0_9BACT</name>
<dbReference type="PROSITE" id="PS00074">
    <property type="entry name" value="GLFV_DEHYDROGENASE"/>
    <property type="match status" value="1"/>
</dbReference>
<dbReference type="SMART" id="SM00839">
    <property type="entry name" value="ELFV_dehydrog"/>
    <property type="match status" value="1"/>
</dbReference>
<feature type="active site" description="Proton donor" evidence="4">
    <location>
        <position position="103"/>
    </location>
</feature>
<keyword evidence="5" id="KW-0520">NAD</keyword>
<feature type="binding site" evidence="5">
    <location>
        <position position="217"/>
    </location>
    <ligand>
        <name>NAD(+)</name>
        <dbReference type="ChEBI" id="CHEBI:57540"/>
    </ligand>
</feature>
<keyword evidence="2 3" id="KW-0560">Oxidoreductase</keyword>
<evidence type="ECO:0000313" key="9">
    <source>
        <dbReference type="EMBL" id="OGE18900.1"/>
    </source>
</evidence>
<evidence type="ECO:0000256" key="5">
    <source>
        <dbReference type="PIRSR" id="PIRSR000185-2"/>
    </source>
</evidence>
<feature type="binding site" evidence="5">
    <location>
        <position position="350"/>
    </location>
    <ligand>
        <name>substrate</name>
    </ligand>
</feature>
<feature type="site" description="Important for catalysis" evidence="6">
    <location>
        <position position="143"/>
    </location>
</feature>
<dbReference type="PANTHER" id="PTHR11606:SF13">
    <property type="entry name" value="GLUTAMATE DEHYDROGENASE 1, MITOCHONDRIAL"/>
    <property type="match status" value="1"/>
</dbReference>
<dbReference type="SUPFAM" id="SSF51735">
    <property type="entry name" value="NAD(P)-binding Rossmann-fold domains"/>
    <property type="match status" value="1"/>
</dbReference>
<comment type="caution">
    <text evidence="9">The sequence shown here is derived from an EMBL/GenBank/DDBJ whole genome shotgun (WGS) entry which is preliminary data.</text>
</comment>
<sequence length="414" mass="45270">MNNPFQVALTNLKLAGSKGGIKQEVIDLLSSPQRQIEVNIPFRLDSGELKIVKGFRVQYNNWRGPYKGGLRYHPNVDINEVLALAFWMTIKNAVINVPFGGGKGGIEIDPKKLSVKELERLTRGFAGKLAPNVGPQVDVPAPDVNTNSQTMDWFASEYAKVTGKKSPAVVTGKSISNGGSVGREEATGLGGFFVLEQLVKKLKLKKPLTVAVQGFGNVGFHIAKLLAGAGYTVVALSDSQGGIYNKDERGFDIEAVKKYKKETGLLSGYKQTEKTINIASKAIVLLPVDILVPAALEAVITEDNVKNVEAKIILEMANGPTTDKADQALEEKKILVVPDVLANAGGVTVSYYEWYQNMKNQKWSRLNVNNKLKKAMTTSFEEIWEIRRAKRVSLRLAAYILALQRLSKKANLGS</sequence>
<accession>A0A1F5IRF0</accession>
<reference evidence="9 10" key="1">
    <citation type="journal article" date="2016" name="Nat. Commun.">
        <title>Thousands of microbial genomes shed light on interconnected biogeochemical processes in an aquifer system.</title>
        <authorList>
            <person name="Anantharaman K."/>
            <person name="Brown C.T."/>
            <person name="Hug L.A."/>
            <person name="Sharon I."/>
            <person name="Castelle C.J."/>
            <person name="Probst A.J."/>
            <person name="Thomas B.C."/>
            <person name="Singh A."/>
            <person name="Wilkins M.J."/>
            <person name="Karaoz U."/>
            <person name="Brodie E.L."/>
            <person name="Williams K.H."/>
            <person name="Hubbard S.S."/>
            <person name="Banfield J.F."/>
        </authorList>
    </citation>
    <scope>NUCLEOTIDE SEQUENCE [LARGE SCALE GENOMIC DNA]</scope>
</reference>
<dbReference type="InterPro" id="IPR006095">
    <property type="entry name" value="Glu/Leu/Phe/Val/Trp_DH"/>
</dbReference>
<gene>
    <name evidence="9" type="ORF">A2871_02825</name>
</gene>
<dbReference type="CDD" id="cd01076">
    <property type="entry name" value="NAD_bind_1_Glu_DH"/>
    <property type="match status" value="1"/>
</dbReference>
<evidence type="ECO:0000256" key="7">
    <source>
        <dbReference type="RuleBase" id="RU004417"/>
    </source>
</evidence>
<dbReference type="GO" id="GO:0004352">
    <property type="term" value="F:glutamate dehydrogenase (NAD+) activity"/>
    <property type="evidence" value="ECO:0007669"/>
    <property type="project" value="TreeGrafter"/>
</dbReference>
<evidence type="ECO:0000259" key="8">
    <source>
        <dbReference type="SMART" id="SM00839"/>
    </source>
</evidence>
<dbReference type="PIRSF" id="PIRSF000185">
    <property type="entry name" value="Glu_DH"/>
    <property type="match status" value="1"/>
</dbReference>
<dbReference type="GO" id="GO:0000166">
    <property type="term" value="F:nucleotide binding"/>
    <property type="evidence" value="ECO:0007669"/>
    <property type="project" value="UniProtKB-KW"/>
</dbReference>
<dbReference type="PRINTS" id="PR00082">
    <property type="entry name" value="GLFDHDRGNASE"/>
</dbReference>
<dbReference type="Pfam" id="PF02812">
    <property type="entry name" value="ELFV_dehydrog_N"/>
    <property type="match status" value="1"/>
</dbReference>
<dbReference type="InterPro" id="IPR006096">
    <property type="entry name" value="Glu/Leu/Phe/Val/Trp_DH_C"/>
</dbReference>
<dbReference type="InterPro" id="IPR006097">
    <property type="entry name" value="Glu/Leu/Phe/Val/Trp_DH_dimer"/>
</dbReference>
<dbReference type="InterPro" id="IPR046346">
    <property type="entry name" value="Aminoacid_DH-like_N_sf"/>
</dbReference>
<feature type="binding site" evidence="5">
    <location>
        <position position="67"/>
    </location>
    <ligand>
        <name>substrate</name>
    </ligand>
</feature>
<dbReference type="Gene3D" id="3.40.50.720">
    <property type="entry name" value="NAD(P)-binding Rossmann-like Domain"/>
    <property type="match status" value="1"/>
</dbReference>